<name>A0A1M5RTF4_9GAMM</name>
<keyword evidence="1" id="KW-0175">Coiled coil</keyword>
<dbReference type="InterPro" id="IPR050445">
    <property type="entry name" value="Bact_polysacc_biosynth/exp"/>
</dbReference>
<evidence type="ECO:0000256" key="1">
    <source>
        <dbReference type="SAM" id="Coils"/>
    </source>
</evidence>
<dbReference type="Proteomes" id="UP000184268">
    <property type="component" value="Unassembled WGS sequence"/>
</dbReference>
<evidence type="ECO:0000313" key="4">
    <source>
        <dbReference type="Proteomes" id="UP000184268"/>
    </source>
</evidence>
<evidence type="ECO:0000313" key="3">
    <source>
        <dbReference type="EMBL" id="SHH29577.1"/>
    </source>
</evidence>
<gene>
    <name evidence="3" type="ORF">SAMN02745129_1746</name>
</gene>
<feature type="transmembrane region" description="Helical" evidence="2">
    <location>
        <begin position="414"/>
        <end position="435"/>
    </location>
</feature>
<sequence length="471" mass="52677">MGEWQTVLHQWLSAAWRRRRLILLPIAVMPLLALLIFALAPKQYLSHTSMLVQETAKLNPFLQDLAVSSNLEGRLEGLKTLLKSRHILSRVANEMGLMTPQDPPAHRDAVIAELSQALSLRLAGRDLIRIEYRANDPKAMAQLLTVVSERFIDQLLAPERSSLADSETFLRTHLERSREALELAEERLATYRSDNAVGLPELHGANFDRLSQIQQRLVERKAALAGARESFGSLDLQLAGADPVLARLEQEWAQKSAELATLLSRYTEQHSKVQAVQRVLRRLEWEREQALGARGESDDGANADGSYRASNVTQGQRVVLQRSSAKVRALEEEVRQLEQMAQTLEQQIRGVGEQERQLRSLQRDLKVKRALYEDLLTRYEMAQVTGALGVFEQSERIKVIDRPYTPSKPQNAPWWLYLLAGVVAGAALGAGLAVLAEALDPALRTAAEMEQATGLPVLGRVDLPLQLQLEE</sequence>
<keyword evidence="4" id="KW-1185">Reference proteome</keyword>
<dbReference type="PANTHER" id="PTHR32309">
    <property type="entry name" value="TYROSINE-PROTEIN KINASE"/>
    <property type="match status" value="1"/>
</dbReference>
<proteinExistence type="predicted"/>
<accession>A0A1M5RTF4</accession>
<dbReference type="STRING" id="299255.SAMN02745129_1746"/>
<protein>
    <submittedName>
        <fullName evidence="3">Polysaccharide chain length determinant protein, PEP-CTERM locus subfamily</fullName>
    </submittedName>
</protein>
<dbReference type="EMBL" id="FQXG01000002">
    <property type="protein sequence ID" value="SHH29577.1"/>
    <property type="molecule type" value="Genomic_DNA"/>
</dbReference>
<dbReference type="RefSeq" id="WP_067659109.1">
    <property type="nucleotide sequence ID" value="NZ_FQXG01000002.1"/>
</dbReference>
<keyword evidence="2" id="KW-1133">Transmembrane helix</keyword>
<feature type="transmembrane region" description="Helical" evidence="2">
    <location>
        <begin position="21"/>
        <end position="40"/>
    </location>
</feature>
<reference evidence="3 4" key="1">
    <citation type="submission" date="2016-11" db="EMBL/GenBank/DDBJ databases">
        <authorList>
            <person name="Jaros S."/>
            <person name="Januszkiewicz K."/>
            <person name="Wedrychowicz H."/>
        </authorList>
    </citation>
    <scope>NUCLEOTIDE SEQUENCE [LARGE SCALE GENOMIC DNA]</scope>
    <source>
        <strain evidence="3 4">DSM 16917</strain>
    </source>
</reference>
<feature type="coiled-coil region" evidence="1">
    <location>
        <begin position="320"/>
        <end position="378"/>
    </location>
</feature>
<keyword evidence="2" id="KW-0812">Transmembrane</keyword>
<keyword evidence="2" id="KW-0472">Membrane</keyword>
<evidence type="ECO:0000256" key="2">
    <source>
        <dbReference type="SAM" id="Phobius"/>
    </source>
</evidence>
<dbReference type="AlphaFoldDB" id="A0A1M5RTF4"/>
<organism evidence="3 4">
    <name type="scientific">Ferrimonas marina</name>
    <dbReference type="NCBI Taxonomy" id="299255"/>
    <lineage>
        <taxon>Bacteria</taxon>
        <taxon>Pseudomonadati</taxon>
        <taxon>Pseudomonadota</taxon>
        <taxon>Gammaproteobacteria</taxon>
        <taxon>Alteromonadales</taxon>
        <taxon>Ferrimonadaceae</taxon>
        <taxon>Ferrimonas</taxon>
    </lineage>
</organism>
<dbReference type="PANTHER" id="PTHR32309:SF31">
    <property type="entry name" value="CAPSULAR EXOPOLYSACCHARIDE FAMILY"/>
    <property type="match status" value="1"/>
</dbReference>